<dbReference type="eggNOG" id="ENOG502QTKY">
    <property type="taxonomic scope" value="Eukaryota"/>
</dbReference>
<dbReference type="STRING" id="1445577.A0A010RA25"/>
<sequence>MYIISFLACASGLFGTALGDFGMTTSDSTYTIDTNGGLVFEVNRLLYNGVQFQGTSKMSQINSGLGNSTVTADTISGHVKITVKAGSQPLTHYYVAKPGDPTIYMATHITGEIAPGELRWLARLQRKQVPTGVHGDVADLDGCVAFEGKDTFKCPDGTTRCKMYTSDRFIEDQVHGVTGDNVGVWMIMPGNAYEHSAGGPFMRDINSQSTGDQELYWYMNSGHVRTEPWRFGLLGPYAMRFTSSTRPPPADIDMSFFDSLNIDGYVPDSGRGSVSGTATAMKGNSEAVVHWFNQDAQYWTKATGGKFTSPLMKPGTYTMKLYQNEFPVANASPSVIWRIGEFDGQPFELKNGDKIQRMHPSDARMASWGGEFTVGSSQSKAFPMALFAKIGGNATVNFDLAADELEGVVLRIGRTLSFKGGRPSVKINEWEGTDPGAPTPIDSRGVTRGAYRGFGDVYTWEVPASELKAGQNTLVMGVIGTGDVDFLSANYIIDAVELQGKGGAKNGTSSYTSRYQRRYRFHR</sequence>
<reference evidence="16 17" key="1">
    <citation type="submission" date="2014-02" db="EMBL/GenBank/DDBJ databases">
        <title>The genome sequence of Colletotrichum fioriniae PJ7.</title>
        <authorList>
            <person name="Baroncelli R."/>
            <person name="Thon M.R."/>
        </authorList>
    </citation>
    <scope>NUCLEOTIDE SEQUENCE [LARGE SCALE GENOMIC DNA]</scope>
    <source>
        <strain evidence="16 17">PJ7</strain>
    </source>
</reference>
<dbReference type="HOGENOM" id="CLU_037882_1_1_1"/>
<feature type="domain" description="Rhamnogalacturonan lyase" evidence="14">
    <location>
        <begin position="336"/>
        <end position="498"/>
    </location>
</feature>
<proteinExistence type="inferred from homology"/>
<evidence type="ECO:0000256" key="11">
    <source>
        <dbReference type="ARBA" id="ARBA00023326"/>
    </source>
</evidence>
<dbReference type="GO" id="GO:0045490">
    <property type="term" value="P:pectin catabolic process"/>
    <property type="evidence" value="ECO:0007669"/>
    <property type="project" value="TreeGrafter"/>
</dbReference>
<dbReference type="EC" id="4.2.2.23" evidence="4"/>
<dbReference type="InterPro" id="IPR013784">
    <property type="entry name" value="Carb-bd-like_fold"/>
</dbReference>
<dbReference type="InterPro" id="IPR014718">
    <property type="entry name" value="GH-type_carb-bd"/>
</dbReference>
<evidence type="ECO:0000259" key="13">
    <source>
        <dbReference type="Pfam" id="PF09284"/>
    </source>
</evidence>
<keyword evidence="11" id="KW-0624">Polysaccharide degradation</keyword>
<evidence type="ECO:0000256" key="6">
    <source>
        <dbReference type="ARBA" id="ARBA00022729"/>
    </source>
</evidence>
<evidence type="ECO:0000256" key="5">
    <source>
        <dbReference type="ARBA" id="ARBA00022525"/>
    </source>
</evidence>
<dbReference type="SUPFAM" id="SSF49452">
    <property type="entry name" value="Starch-binding domain-like"/>
    <property type="match status" value="1"/>
</dbReference>
<name>A0A010RA25_9PEZI</name>
<protein>
    <recommendedName>
        <fullName evidence="4">rhamnogalacturonan endolyase</fullName>
        <ecNumber evidence="4">4.2.2.23</ecNumber>
    </recommendedName>
</protein>
<dbReference type="Pfam" id="PF14686">
    <property type="entry name" value="fn3_3"/>
    <property type="match status" value="1"/>
</dbReference>
<dbReference type="GO" id="GO:0030246">
    <property type="term" value="F:carbohydrate binding"/>
    <property type="evidence" value="ECO:0007669"/>
    <property type="project" value="InterPro"/>
</dbReference>
<dbReference type="PANTHER" id="PTHR36574">
    <property type="entry name" value="RHAMNOGALACTURONATE LYASE-RELATED"/>
    <property type="match status" value="1"/>
</dbReference>
<evidence type="ECO:0000256" key="2">
    <source>
        <dbReference type="ARBA" id="ARBA00004613"/>
    </source>
</evidence>
<keyword evidence="8" id="KW-0456">Lyase</keyword>
<dbReference type="GO" id="GO:0071555">
    <property type="term" value="P:cell wall organization"/>
    <property type="evidence" value="ECO:0007669"/>
    <property type="project" value="UniProtKB-KW"/>
</dbReference>
<evidence type="ECO:0000313" key="16">
    <source>
        <dbReference type="EMBL" id="EXF85555.1"/>
    </source>
</evidence>
<dbReference type="CDD" id="cd10320">
    <property type="entry name" value="RGL4_N"/>
    <property type="match status" value="1"/>
</dbReference>
<dbReference type="Pfam" id="PF14683">
    <property type="entry name" value="CBM-like"/>
    <property type="match status" value="1"/>
</dbReference>
<evidence type="ECO:0000256" key="1">
    <source>
        <dbReference type="ARBA" id="ARBA00001324"/>
    </source>
</evidence>
<keyword evidence="9" id="KW-0119">Carbohydrate metabolism</keyword>
<dbReference type="InterPro" id="IPR029411">
    <property type="entry name" value="RG-lyase_III"/>
</dbReference>
<dbReference type="InterPro" id="IPR016590">
    <property type="entry name" value="Rhamnogalacturonase_B"/>
</dbReference>
<feature type="chain" id="PRO_5001456086" description="rhamnogalacturonan endolyase" evidence="12">
    <location>
        <begin position="20"/>
        <end position="523"/>
    </location>
</feature>
<evidence type="ECO:0000259" key="15">
    <source>
        <dbReference type="Pfam" id="PF14686"/>
    </source>
</evidence>
<dbReference type="CDD" id="cd10317">
    <property type="entry name" value="RGL4_C"/>
    <property type="match status" value="1"/>
</dbReference>
<keyword evidence="10" id="KW-0961">Cell wall biogenesis/degradation</keyword>
<dbReference type="AlphaFoldDB" id="A0A010RA25"/>
<keyword evidence="7" id="KW-1015">Disulfide bond</keyword>
<organism evidence="16 17">
    <name type="scientific">Colletotrichum fioriniae PJ7</name>
    <dbReference type="NCBI Taxonomy" id="1445577"/>
    <lineage>
        <taxon>Eukaryota</taxon>
        <taxon>Fungi</taxon>
        <taxon>Dikarya</taxon>
        <taxon>Ascomycota</taxon>
        <taxon>Pezizomycotina</taxon>
        <taxon>Sordariomycetes</taxon>
        <taxon>Hypocreomycetidae</taxon>
        <taxon>Glomerellales</taxon>
        <taxon>Glomerellaceae</taxon>
        <taxon>Colletotrichum</taxon>
        <taxon>Colletotrichum acutatum species complex</taxon>
    </lineage>
</organism>
<dbReference type="Gene3D" id="2.60.40.1120">
    <property type="entry name" value="Carboxypeptidase-like, regulatory domain"/>
    <property type="match status" value="1"/>
</dbReference>
<comment type="catalytic activity">
    <reaction evidence="1">
        <text>Endotype eliminative cleavage of L-alpha-rhamnopyranosyl-(1-&gt;4)-alpha-D-galactopyranosyluronic acid bonds of rhamnogalacturonan I domains in ramified hairy regions of pectin leaving L-rhamnopyranose at the reducing end and 4-deoxy-4,5-unsaturated D-galactopyranosyluronic acid at the non-reducing end.</text>
        <dbReference type="EC" id="4.2.2.23"/>
    </reaction>
</comment>
<evidence type="ECO:0000259" key="14">
    <source>
        <dbReference type="Pfam" id="PF14683"/>
    </source>
</evidence>
<dbReference type="GO" id="GO:0005576">
    <property type="term" value="C:extracellular region"/>
    <property type="evidence" value="ECO:0007669"/>
    <property type="project" value="UniProtKB-SubCell"/>
</dbReference>
<gene>
    <name evidence="16" type="ORF">CFIO01_09977</name>
</gene>
<dbReference type="OrthoDB" id="114708at2759"/>
<feature type="domain" description="Rhamnogalacturonase B N-terminal" evidence="13">
    <location>
        <begin position="21"/>
        <end position="264"/>
    </location>
</feature>
<dbReference type="Proteomes" id="UP000020467">
    <property type="component" value="Unassembled WGS sequence"/>
</dbReference>
<accession>A0A010RA25</accession>
<dbReference type="PANTHER" id="PTHR36574:SF1">
    <property type="entry name" value="RHAMNOGALACTURONATE LYASE-RELATED"/>
    <property type="match status" value="1"/>
</dbReference>
<feature type="domain" description="Rhamnogalacturonan lyase" evidence="15">
    <location>
        <begin position="270"/>
        <end position="330"/>
    </location>
</feature>
<dbReference type="Gene3D" id="2.60.120.260">
    <property type="entry name" value="Galactose-binding domain-like"/>
    <property type="match status" value="1"/>
</dbReference>
<feature type="signal peptide" evidence="12">
    <location>
        <begin position="1"/>
        <end position="19"/>
    </location>
</feature>
<keyword evidence="17" id="KW-1185">Reference proteome</keyword>
<dbReference type="SUPFAM" id="SSF74650">
    <property type="entry name" value="Galactose mutarotase-like"/>
    <property type="match status" value="1"/>
</dbReference>
<evidence type="ECO:0000256" key="4">
    <source>
        <dbReference type="ARBA" id="ARBA00012437"/>
    </source>
</evidence>
<dbReference type="EMBL" id="JARH01000086">
    <property type="protein sequence ID" value="EXF85555.1"/>
    <property type="molecule type" value="Genomic_DNA"/>
</dbReference>
<evidence type="ECO:0000256" key="7">
    <source>
        <dbReference type="ARBA" id="ARBA00023157"/>
    </source>
</evidence>
<dbReference type="InterPro" id="IPR011013">
    <property type="entry name" value="Gal_mutarotase_sf_dom"/>
</dbReference>
<dbReference type="GO" id="GO:0102210">
    <property type="term" value="F:rhamnogalacturonan endolyase activity"/>
    <property type="evidence" value="ECO:0007669"/>
    <property type="project" value="UniProtKB-EC"/>
</dbReference>
<evidence type="ECO:0000256" key="8">
    <source>
        <dbReference type="ARBA" id="ARBA00023239"/>
    </source>
</evidence>
<keyword evidence="6 12" id="KW-0732">Signal</keyword>
<evidence type="ECO:0000256" key="3">
    <source>
        <dbReference type="ARBA" id="ARBA00010418"/>
    </source>
</evidence>
<dbReference type="InterPro" id="IPR008979">
    <property type="entry name" value="Galactose-bd-like_sf"/>
</dbReference>
<evidence type="ECO:0000313" key="17">
    <source>
        <dbReference type="Proteomes" id="UP000020467"/>
    </source>
</evidence>
<comment type="caution">
    <text evidence="16">The sequence shown here is derived from an EMBL/GenBank/DDBJ whole genome shotgun (WGS) entry which is preliminary data.</text>
</comment>
<comment type="subcellular location">
    <subcellularLocation>
        <location evidence="2">Secreted</location>
    </subcellularLocation>
</comment>
<dbReference type="InterPro" id="IPR015364">
    <property type="entry name" value="RhgB_N"/>
</dbReference>
<evidence type="ECO:0000256" key="10">
    <source>
        <dbReference type="ARBA" id="ARBA00023316"/>
    </source>
</evidence>
<dbReference type="Pfam" id="PF09284">
    <property type="entry name" value="RhgB_N"/>
    <property type="match status" value="1"/>
</dbReference>
<evidence type="ECO:0000256" key="12">
    <source>
        <dbReference type="SAM" id="SignalP"/>
    </source>
</evidence>
<keyword evidence="5" id="KW-0964">Secreted</keyword>
<comment type="similarity">
    <text evidence="3">Belongs to the polysaccharide lyase 4 family.</text>
</comment>
<dbReference type="KEGG" id="cfj:CFIO01_09977"/>
<evidence type="ECO:0000256" key="9">
    <source>
        <dbReference type="ARBA" id="ARBA00023277"/>
    </source>
</evidence>
<dbReference type="InterPro" id="IPR029413">
    <property type="entry name" value="RG-lyase_II"/>
</dbReference>
<dbReference type="SUPFAM" id="SSF49785">
    <property type="entry name" value="Galactose-binding domain-like"/>
    <property type="match status" value="1"/>
</dbReference>
<dbReference type="Gene3D" id="2.70.98.10">
    <property type="match status" value="1"/>
</dbReference>